<protein>
    <submittedName>
        <fullName evidence="2">Uncharacterized protein</fullName>
    </submittedName>
</protein>
<dbReference type="RefSeq" id="YP_009240001.1">
    <property type="nucleotide sequence ID" value="NC_029731.1"/>
</dbReference>
<evidence type="ECO:0000313" key="2">
    <source>
        <dbReference type="EMBL" id="AMN87082.1"/>
    </source>
</evidence>
<gene>
    <name evidence="2" type="ORF">AN617_33</name>
</gene>
<accession>A0A140GYR0</accession>
<dbReference type="AlphaFoldDB" id="A0A140GYR0"/>
<keyword evidence="1" id="KW-1133">Transmembrane helix</keyword>
<keyword evidence="2" id="KW-0496">Mitochondrion</keyword>
<feature type="transmembrane region" description="Helical" evidence="1">
    <location>
        <begin position="12"/>
        <end position="32"/>
    </location>
</feature>
<geneLocation type="mitochondrion" evidence="2"/>
<dbReference type="GeneID" id="27074330"/>
<reference evidence="2" key="1">
    <citation type="journal article" date="2016" name="Sci. Rep.">
        <title>Comparative genomics of mitochondria in chlorarachniophyte algae: endosymbiotic gene transfer and organellar genome dynamics.</title>
        <authorList>
            <person name="Tanifuji G."/>
            <person name="Archibald J.M."/>
            <person name="Hashimoto T."/>
        </authorList>
    </citation>
    <scope>NUCLEOTIDE SEQUENCE</scope>
    <source>
        <strain evidence="2">CCMP622</strain>
    </source>
</reference>
<keyword evidence="1" id="KW-0472">Membrane</keyword>
<dbReference type="EMBL" id="KT806043">
    <property type="protein sequence ID" value="AMN87082.1"/>
    <property type="molecule type" value="Genomic_DNA"/>
</dbReference>
<proteinExistence type="predicted"/>
<keyword evidence="1" id="KW-0812">Transmembrane</keyword>
<evidence type="ECO:0000256" key="1">
    <source>
        <dbReference type="SAM" id="Phobius"/>
    </source>
</evidence>
<organism evidence="2">
    <name type="scientific">Lotharella oceanica</name>
    <dbReference type="NCBI Taxonomy" id="641309"/>
    <lineage>
        <taxon>Eukaryota</taxon>
        <taxon>Sar</taxon>
        <taxon>Rhizaria</taxon>
        <taxon>Cercozoa</taxon>
        <taxon>Chlorarachniophyceae</taxon>
        <taxon>Lotharella</taxon>
    </lineage>
</organism>
<name>A0A140GYR0_9EUKA</name>
<sequence length="93" mass="10294">MPQLDTVTFFNQALSLFAFFFVSLPLFVYSMSKFTSLVSAFRAQTYAGLGRLSDHPFPGTLSRPLSLTQPDTVSPVDSTKLEGLKRSLLRSSL</sequence>